<keyword evidence="7" id="KW-0539">Nucleus</keyword>
<dbReference type="GO" id="GO:0006406">
    <property type="term" value="P:mRNA export from nucleus"/>
    <property type="evidence" value="ECO:0007669"/>
    <property type="project" value="TreeGrafter"/>
</dbReference>
<dbReference type="GO" id="GO:0005643">
    <property type="term" value="C:nuclear pore"/>
    <property type="evidence" value="ECO:0007669"/>
    <property type="project" value="UniProtKB-SubCell"/>
</dbReference>
<evidence type="ECO:0000256" key="7">
    <source>
        <dbReference type="ARBA" id="ARBA00023242"/>
    </source>
</evidence>
<comment type="caution">
    <text evidence="10">The sequence shown here is derived from an EMBL/GenBank/DDBJ whole genome shotgun (WGS) entry which is preliminary data.</text>
</comment>
<dbReference type="GO" id="GO:0000055">
    <property type="term" value="P:ribosomal large subunit export from nucleus"/>
    <property type="evidence" value="ECO:0007669"/>
    <property type="project" value="InterPro"/>
</dbReference>
<accession>A0AAE1C3V8</accession>
<dbReference type="EMBL" id="JAUTXT010000008">
    <property type="protein sequence ID" value="KAK3677001.1"/>
    <property type="molecule type" value="Genomic_DNA"/>
</dbReference>
<dbReference type="SUPFAM" id="SSF82171">
    <property type="entry name" value="DPP6 N-terminal domain-like"/>
    <property type="match status" value="1"/>
</dbReference>
<evidence type="ECO:0000256" key="4">
    <source>
        <dbReference type="ARBA" id="ARBA00022927"/>
    </source>
</evidence>
<dbReference type="GO" id="GO:0017056">
    <property type="term" value="F:structural constituent of nuclear pore"/>
    <property type="evidence" value="ECO:0007669"/>
    <property type="project" value="InterPro"/>
</dbReference>
<evidence type="ECO:0000256" key="3">
    <source>
        <dbReference type="ARBA" id="ARBA00022816"/>
    </source>
</evidence>
<proteinExistence type="predicted"/>
<evidence type="ECO:0000313" key="10">
    <source>
        <dbReference type="EMBL" id="KAK3677001.1"/>
    </source>
</evidence>
<keyword evidence="8" id="KW-0175">Coiled coil</keyword>
<dbReference type="GO" id="GO:0006606">
    <property type="term" value="P:protein import into nucleus"/>
    <property type="evidence" value="ECO:0007669"/>
    <property type="project" value="TreeGrafter"/>
</dbReference>
<keyword evidence="11" id="KW-1185">Reference proteome</keyword>
<gene>
    <name evidence="10" type="ORF">LTR78_003206</name>
</gene>
<keyword evidence="5" id="KW-0811">Translocation</keyword>
<evidence type="ECO:0000256" key="6">
    <source>
        <dbReference type="ARBA" id="ARBA00023132"/>
    </source>
</evidence>
<keyword evidence="3" id="KW-0509">mRNA transport</keyword>
<dbReference type="Proteomes" id="UP001274830">
    <property type="component" value="Unassembled WGS sequence"/>
</dbReference>
<feature type="coiled-coil region" evidence="8">
    <location>
        <begin position="839"/>
        <end position="866"/>
    </location>
</feature>
<reference evidence="10" key="1">
    <citation type="submission" date="2023-07" db="EMBL/GenBank/DDBJ databases">
        <title>Black Yeasts Isolated from many extreme environments.</title>
        <authorList>
            <person name="Coleine C."/>
            <person name="Stajich J.E."/>
            <person name="Selbmann L."/>
        </authorList>
    </citation>
    <scope>NUCLEOTIDE SEQUENCE</scope>
    <source>
        <strain evidence="10">CCFEE 5485</strain>
    </source>
</reference>
<feature type="region of interest" description="Disordered" evidence="9">
    <location>
        <begin position="15"/>
        <end position="38"/>
    </location>
</feature>
<evidence type="ECO:0000256" key="1">
    <source>
        <dbReference type="ARBA" id="ARBA00004567"/>
    </source>
</evidence>
<evidence type="ECO:0000313" key="11">
    <source>
        <dbReference type="Proteomes" id="UP001274830"/>
    </source>
</evidence>
<dbReference type="AlphaFoldDB" id="A0AAE1C3V8"/>
<protein>
    <submittedName>
        <fullName evidence="10">Uncharacterized protein</fullName>
    </submittedName>
</protein>
<evidence type="ECO:0000256" key="5">
    <source>
        <dbReference type="ARBA" id="ARBA00023010"/>
    </source>
</evidence>
<name>A0AAE1C3V8_9PEZI</name>
<comment type="subcellular location">
    <subcellularLocation>
        <location evidence="1">Nucleus</location>
        <location evidence="1">Nuclear pore complex</location>
    </subcellularLocation>
</comment>
<feature type="region of interest" description="Disordered" evidence="9">
    <location>
        <begin position="769"/>
        <end position="828"/>
    </location>
</feature>
<keyword evidence="4" id="KW-0653">Protein transport</keyword>
<dbReference type="GO" id="GO:0000056">
    <property type="term" value="P:ribosomal small subunit export from nucleus"/>
    <property type="evidence" value="ECO:0007669"/>
    <property type="project" value="InterPro"/>
</dbReference>
<evidence type="ECO:0000256" key="9">
    <source>
        <dbReference type="SAM" id="MobiDB-lite"/>
    </source>
</evidence>
<dbReference type="PANTHER" id="PTHR13257:SF0">
    <property type="entry name" value="NUCLEAR PORE COMPLEX PROTEIN NUP88"/>
    <property type="match status" value="1"/>
</dbReference>
<sequence>MVKIIARTPRWLSRPSPGHQLFQHNGRSKAPQTPGLRPEGSLRKLAHRGTEIFIAVGNELRWSDLALLKHADDEGEGGDDVEDETGQLYRLLKTPVSRPIQQLVVSPSGDFIALVTSHTCHIGILPASSHLNSGDTTPLRMKCFQVGPTAHVLEQAPIVSAVWHPLSSTGSGLVTVTKDACVRLWELDRDNRSTFDEPSLAVDLKKLANAADTRADLSASKYGVSNGFSPDDVEMQVAAACFGGQGTDEEHGWSSMTLWVAMTEGDVYALCPFLPSKWRAPASMLPSLSTSVVSRMRAANADNEATEAERRVANQQTTWLAELDAQDAMVLPGPSEYETMEVYSRPETPGILPKLQGPFYMTTDIESGEITDIHVIAPKIDEDDMYDEEDDDVPAAEGLSVGVVCLATSNSKVHICLDLDGVEAEWLPSKRSRAFTFDDGEIGNDLLLFETLDLSTANIDPDGCSTFTASPNDRQEVFVTTPAGVVHLDFKPWTTLLDDEFCAPSPEGLNFRLRVLLDSASTTLTSLIAMPTNAERGVNTAIAVYDPLNLGGVAVLTSAMNTPSLALLDVPHEQAAHPYAPDEVAATLPAPESRSPYQPAEAFYATSALPQLIKTAHDKRLLGSDLKGQVRYSSATLQVMTEAHRILSAETHKLGLAAADLFRRCERMRSEVRDQVRRVNEIAGKVDVVVGGENDEGQDDTQVALTGGVTGGKAMEDRVRASRNRTTQLRDRVEVLRKKMAGLGGKELSVKEKGFAAEVERVWESLAAAGSASHDTGSSTKVAGVQGPVRPQAPTRPSRILHMDNSWQDAEEREQQHEDPEDEGHERVHKEAGTLIARFEAVQDLQERLKAQVEEVSRRSEEAQAGAEQEVNASAQGNAFKMRKLEEVRMLLERETALVEGVSERLSRLAAG</sequence>
<organism evidence="10 11">
    <name type="scientific">Recurvomyces mirabilis</name>
    <dbReference type="NCBI Taxonomy" id="574656"/>
    <lineage>
        <taxon>Eukaryota</taxon>
        <taxon>Fungi</taxon>
        <taxon>Dikarya</taxon>
        <taxon>Ascomycota</taxon>
        <taxon>Pezizomycotina</taxon>
        <taxon>Dothideomycetes</taxon>
        <taxon>Dothideomycetidae</taxon>
        <taxon>Mycosphaerellales</taxon>
        <taxon>Teratosphaeriaceae</taxon>
        <taxon>Recurvomyces</taxon>
    </lineage>
</organism>
<dbReference type="PANTHER" id="PTHR13257">
    <property type="entry name" value="NUCLEOPORIN NUP84-RELATED"/>
    <property type="match status" value="1"/>
</dbReference>
<keyword evidence="6" id="KW-0906">Nuclear pore complex</keyword>
<evidence type="ECO:0000256" key="8">
    <source>
        <dbReference type="SAM" id="Coils"/>
    </source>
</evidence>
<evidence type="ECO:0000256" key="2">
    <source>
        <dbReference type="ARBA" id="ARBA00022448"/>
    </source>
</evidence>
<dbReference type="InterPro" id="IPR037700">
    <property type="entry name" value="NUP88/NUP82"/>
</dbReference>
<keyword evidence="2" id="KW-0813">Transport</keyword>
<feature type="compositionally biased region" description="Basic and acidic residues" evidence="9">
    <location>
        <begin position="813"/>
        <end position="828"/>
    </location>
</feature>